<feature type="transmembrane region" description="Helical" evidence="10">
    <location>
        <begin position="450"/>
        <end position="470"/>
    </location>
</feature>
<dbReference type="GO" id="GO:0016020">
    <property type="term" value="C:membrane"/>
    <property type="evidence" value="ECO:0007669"/>
    <property type="project" value="UniProtKB-SubCell"/>
</dbReference>
<keyword evidence="7" id="KW-0406">Ion transport</keyword>
<feature type="compositionally biased region" description="Basic and acidic residues" evidence="9">
    <location>
        <begin position="33"/>
        <end position="42"/>
    </location>
</feature>
<keyword evidence="8 10" id="KW-0472">Membrane</keyword>
<dbReference type="PANTHER" id="PTHR30540:SF83">
    <property type="entry name" value="K+ POTASSIUM TRANSPORTER"/>
    <property type="match status" value="1"/>
</dbReference>
<dbReference type="PANTHER" id="PTHR30540">
    <property type="entry name" value="OSMOTIC STRESS POTASSIUM TRANSPORTER"/>
    <property type="match status" value="1"/>
</dbReference>
<evidence type="ECO:0000256" key="7">
    <source>
        <dbReference type="ARBA" id="ARBA00023065"/>
    </source>
</evidence>
<evidence type="ECO:0000256" key="10">
    <source>
        <dbReference type="SAM" id="Phobius"/>
    </source>
</evidence>
<comment type="subcellular location">
    <subcellularLocation>
        <location evidence="1">Membrane</location>
        <topology evidence="1">Multi-pass membrane protein</topology>
    </subcellularLocation>
</comment>
<feature type="transmembrane region" description="Helical" evidence="10">
    <location>
        <begin position="476"/>
        <end position="502"/>
    </location>
</feature>
<sequence>MHPADATRSNKANDNTSIGGVVPIRSRSRSRERKCSSELYKSEDIEDAKDEDAGLRNQNDFKRKQDFSLSQIFALAYQSIGTIYGDIGTSPLYVYSSTFTAPPNRPDLLGALSLILWAITLMVTIKYVIIILRADNDGEGGTFSTYSLLSRYAHIANRDPREATMIRRFYASIRSSRANRAVGMERYLTQDLSRSTKNIRSTIEKTKFFRSLLKTVGVLSVSMVMADGVLTPAQSVLGAVQGLNVVKPDISKSTVIGVTCAILILLFFLQPLGISKITVVFSPVVIIWLAFNAGFGIYNLARYDYAILKAFNPYYAFDYLIRNKYEGWRSLGGILLAFTGVEALFADIGAFSRRAVQISWLGYAYPCLLLAYTGQAAYISVHPEAYSNPFYNCAPKGWLIPSLVIGIAAAIVASQAMITATFQLLTQIMKLSYFPQIRVVHTSRTYHGQLYVPAANWLLMMGTVIVAAVYNNTTSLGNAYGVCVMFVTFFDTCMVTLVAILIWRIKPYIVFLPWLTIACLDGAFLSSALTKVPEGAWFTLALASLLACIFILWRFGKEQQWAVEAEDRYPTTHFVKTCEDGRLQFTEKFGSKTITSIEGFAIFFDKAGETTPIVFSQFLRKLITAPEVIVFFHLRPLEVPSVAPEDRYHVSRLAIPNCYRLVVRHGYMDEVITPDLGSLVYEQIHDHIVNHALEREGERRGAPATTGADYGNANGATGTSLGSGAKSAPMVSLSVTSTTARLTALERAFNHEVLYIMGKEQMKIKSNTNFIRKVLLRLFLFIRENTRNKIASLDVDRDRVIEVGFVKDV</sequence>
<feature type="transmembrane region" description="Helical" evidence="10">
    <location>
        <begin position="327"/>
        <end position="346"/>
    </location>
</feature>
<evidence type="ECO:0000313" key="14">
    <source>
        <dbReference type="Proteomes" id="UP001056012"/>
    </source>
</evidence>
<name>A0A9Q8Z086_CURCL</name>
<protein>
    <submittedName>
        <fullName evidence="13">Potassium transporter 5</fullName>
    </submittedName>
</protein>
<feature type="transmembrane region" description="Helical" evidence="10">
    <location>
        <begin position="509"/>
        <end position="529"/>
    </location>
</feature>
<feature type="transmembrane region" description="Helical" evidence="10">
    <location>
        <begin position="398"/>
        <end position="429"/>
    </location>
</feature>
<dbReference type="InterPro" id="IPR003855">
    <property type="entry name" value="K+_transporter"/>
</dbReference>
<dbReference type="InterPro" id="IPR053951">
    <property type="entry name" value="K_trans_N"/>
</dbReference>
<proteinExistence type="predicted"/>
<dbReference type="AlphaFoldDB" id="A0A9Q8Z086"/>
<dbReference type="EMBL" id="CP089274">
    <property type="protein sequence ID" value="USP73616.1"/>
    <property type="molecule type" value="Genomic_DNA"/>
</dbReference>
<feature type="compositionally biased region" description="Polar residues" evidence="9">
    <location>
        <begin position="7"/>
        <end position="18"/>
    </location>
</feature>
<evidence type="ECO:0000256" key="1">
    <source>
        <dbReference type="ARBA" id="ARBA00004141"/>
    </source>
</evidence>
<dbReference type="OrthoDB" id="504708at2759"/>
<organism evidence="13 14">
    <name type="scientific">Curvularia clavata</name>
    <dbReference type="NCBI Taxonomy" id="95742"/>
    <lineage>
        <taxon>Eukaryota</taxon>
        <taxon>Fungi</taxon>
        <taxon>Dikarya</taxon>
        <taxon>Ascomycota</taxon>
        <taxon>Pezizomycotina</taxon>
        <taxon>Dothideomycetes</taxon>
        <taxon>Pleosporomycetidae</taxon>
        <taxon>Pleosporales</taxon>
        <taxon>Pleosporineae</taxon>
        <taxon>Pleosporaceae</taxon>
        <taxon>Curvularia</taxon>
    </lineage>
</organism>
<dbReference type="Proteomes" id="UP001056012">
    <property type="component" value="Chromosome 1"/>
</dbReference>
<feature type="domain" description="K+ potassium transporter C-terminal" evidence="12">
    <location>
        <begin position="599"/>
        <end position="806"/>
    </location>
</feature>
<feature type="transmembrane region" description="Helical" evidence="10">
    <location>
        <begin position="250"/>
        <end position="269"/>
    </location>
</feature>
<dbReference type="NCBIfam" id="TIGR00794">
    <property type="entry name" value="kup"/>
    <property type="match status" value="1"/>
</dbReference>
<evidence type="ECO:0000256" key="5">
    <source>
        <dbReference type="ARBA" id="ARBA00022958"/>
    </source>
</evidence>
<keyword evidence="4 10" id="KW-0812">Transmembrane</keyword>
<evidence type="ECO:0000313" key="13">
    <source>
        <dbReference type="EMBL" id="USP73616.1"/>
    </source>
</evidence>
<evidence type="ECO:0000256" key="2">
    <source>
        <dbReference type="ARBA" id="ARBA00022448"/>
    </source>
</evidence>
<dbReference type="InterPro" id="IPR053952">
    <property type="entry name" value="K_trans_C"/>
</dbReference>
<feature type="domain" description="K+ potassium transporter integral membrane" evidence="11">
    <location>
        <begin position="75"/>
        <end position="576"/>
    </location>
</feature>
<keyword evidence="14" id="KW-1185">Reference proteome</keyword>
<dbReference type="GO" id="GO:0015079">
    <property type="term" value="F:potassium ion transmembrane transporter activity"/>
    <property type="evidence" value="ECO:0007669"/>
    <property type="project" value="InterPro"/>
</dbReference>
<evidence type="ECO:0000259" key="12">
    <source>
        <dbReference type="Pfam" id="PF22776"/>
    </source>
</evidence>
<dbReference type="Pfam" id="PF22776">
    <property type="entry name" value="K_trans_C"/>
    <property type="match status" value="1"/>
</dbReference>
<evidence type="ECO:0000256" key="4">
    <source>
        <dbReference type="ARBA" id="ARBA00022692"/>
    </source>
</evidence>
<feature type="transmembrane region" description="Helical" evidence="10">
    <location>
        <begin position="535"/>
        <end position="553"/>
    </location>
</feature>
<feature type="region of interest" description="Disordered" evidence="9">
    <location>
        <begin position="1"/>
        <end position="42"/>
    </location>
</feature>
<evidence type="ECO:0000259" key="11">
    <source>
        <dbReference type="Pfam" id="PF02705"/>
    </source>
</evidence>
<feature type="transmembrane region" description="Helical" evidence="10">
    <location>
        <begin position="108"/>
        <end position="129"/>
    </location>
</feature>
<reference evidence="13" key="1">
    <citation type="submission" date="2021-12" db="EMBL/GenBank/DDBJ databases">
        <title>Curvularia clavata genome.</title>
        <authorList>
            <person name="Cao Y."/>
        </authorList>
    </citation>
    <scope>NUCLEOTIDE SEQUENCE</scope>
    <source>
        <strain evidence="13">Yc1106</strain>
    </source>
</reference>
<evidence type="ECO:0000256" key="9">
    <source>
        <dbReference type="SAM" id="MobiDB-lite"/>
    </source>
</evidence>
<evidence type="ECO:0000256" key="8">
    <source>
        <dbReference type="ARBA" id="ARBA00023136"/>
    </source>
</evidence>
<keyword evidence="2" id="KW-0813">Transport</keyword>
<feature type="transmembrane region" description="Helical" evidence="10">
    <location>
        <begin position="358"/>
        <end position="378"/>
    </location>
</feature>
<keyword evidence="3" id="KW-0633">Potassium transport</keyword>
<gene>
    <name evidence="13" type="ORF">yc1106_00890</name>
</gene>
<feature type="transmembrane region" description="Helical" evidence="10">
    <location>
        <begin position="72"/>
        <end position="96"/>
    </location>
</feature>
<evidence type="ECO:0000256" key="6">
    <source>
        <dbReference type="ARBA" id="ARBA00022989"/>
    </source>
</evidence>
<dbReference type="Pfam" id="PF02705">
    <property type="entry name" value="K_trans"/>
    <property type="match status" value="1"/>
</dbReference>
<evidence type="ECO:0000256" key="3">
    <source>
        <dbReference type="ARBA" id="ARBA00022538"/>
    </source>
</evidence>
<dbReference type="VEuPathDB" id="FungiDB:yc1106_00890"/>
<keyword evidence="5" id="KW-0630">Potassium</keyword>
<feature type="transmembrane region" description="Helical" evidence="10">
    <location>
        <begin position="212"/>
        <end position="230"/>
    </location>
</feature>
<feature type="transmembrane region" description="Helical" evidence="10">
    <location>
        <begin position="281"/>
        <end position="301"/>
    </location>
</feature>
<accession>A0A9Q8Z086</accession>
<feature type="region of interest" description="Disordered" evidence="9">
    <location>
        <begin position="695"/>
        <end position="715"/>
    </location>
</feature>
<keyword evidence="6 10" id="KW-1133">Transmembrane helix</keyword>